<name>A0ACB8FZS8_9SAUR</name>
<proteinExistence type="predicted"/>
<sequence length="111" mass="11785">MAQRAFPNPYADYDKSLAAGYFDSAGRSPQCGSGSLNTDGKFSHPERRDALCFCHCPRLSSEFTHGTLNNKGRKGASAADGSRGPEVHADPGTATSYTRMEPGRPSAADSE</sequence>
<organism evidence="1 2">
    <name type="scientific">Sphaerodactylus townsendi</name>
    <dbReference type="NCBI Taxonomy" id="933632"/>
    <lineage>
        <taxon>Eukaryota</taxon>
        <taxon>Metazoa</taxon>
        <taxon>Chordata</taxon>
        <taxon>Craniata</taxon>
        <taxon>Vertebrata</taxon>
        <taxon>Euteleostomi</taxon>
        <taxon>Lepidosauria</taxon>
        <taxon>Squamata</taxon>
        <taxon>Bifurcata</taxon>
        <taxon>Gekkota</taxon>
        <taxon>Sphaerodactylidae</taxon>
        <taxon>Sphaerodactylus</taxon>
    </lineage>
</organism>
<protein>
    <submittedName>
        <fullName evidence="1">Uncharacterized protein</fullName>
    </submittedName>
</protein>
<accession>A0ACB8FZS8</accession>
<keyword evidence="2" id="KW-1185">Reference proteome</keyword>
<reference evidence="1" key="1">
    <citation type="submission" date="2021-08" db="EMBL/GenBank/DDBJ databases">
        <title>The first chromosome-level gecko genome reveals the dynamic sex chromosomes of Neotropical dwarf geckos (Sphaerodactylidae: Sphaerodactylus).</title>
        <authorList>
            <person name="Pinto B.J."/>
            <person name="Keating S.E."/>
            <person name="Gamble T."/>
        </authorList>
    </citation>
    <scope>NUCLEOTIDE SEQUENCE</scope>
    <source>
        <strain evidence="1">TG3544</strain>
    </source>
</reference>
<comment type="caution">
    <text evidence="1">The sequence shown here is derived from an EMBL/GenBank/DDBJ whole genome shotgun (WGS) entry which is preliminary data.</text>
</comment>
<evidence type="ECO:0000313" key="1">
    <source>
        <dbReference type="EMBL" id="KAH8012771.1"/>
    </source>
</evidence>
<gene>
    <name evidence="1" type="ORF">K3G42_000969</name>
</gene>
<dbReference type="EMBL" id="CM037615">
    <property type="protein sequence ID" value="KAH8012771.1"/>
    <property type="molecule type" value="Genomic_DNA"/>
</dbReference>
<dbReference type="Proteomes" id="UP000827872">
    <property type="component" value="Linkage Group LG02"/>
</dbReference>
<evidence type="ECO:0000313" key="2">
    <source>
        <dbReference type="Proteomes" id="UP000827872"/>
    </source>
</evidence>